<reference evidence="2" key="1">
    <citation type="submission" date="2020-05" db="EMBL/GenBank/DDBJ databases">
        <title>Phylogenomic resolution of chytrid fungi.</title>
        <authorList>
            <person name="Stajich J.E."/>
            <person name="Amses K."/>
            <person name="Simmons R."/>
            <person name="Seto K."/>
            <person name="Myers J."/>
            <person name="Bonds A."/>
            <person name="Quandt C.A."/>
            <person name="Barry K."/>
            <person name="Liu P."/>
            <person name="Grigoriev I."/>
            <person name="Longcore J.E."/>
            <person name="James T.Y."/>
        </authorList>
    </citation>
    <scope>NUCLEOTIDE SEQUENCE</scope>
    <source>
        <strain evidence="2">PLAUS21</strain>
    </source>
</reference>
<protein>
    <submittedName>
        <fullName evidence="2">Uncharacterized protein</fullName>
    </submittedName>
</protein>
<name>A0AAD5UA20_9FUNG</name>
<organism evidence="2 3">
    <name type="scientific">Boothiomyces macroporosus</name>
    <dbReference type="NCBI Taxonomy" id="261099"/>
    <lineage>
        <taxon>Eukaryota</taxon>
        <taxon>Fungi</taxon>
        <taxon>Fungi incertae sedis</taxon>
        <taxon>Chytridiomycota</taxon>
        <taxon>Chytridiomycota incertae sedis</taxon>
        <taxon>Chytridiomycetes</taxon>
        <taxon>Rhizophydiales</taxon>
        <taxon>Terramycetaceae</taxon>
        <taxon>Boothiomyces</taxon>
    </lineage>
</organism>
<evidence type="ECO:0000313" key="3">
    <source>
        <dbReference type="Proteomes" id="UP001210925"/>
    </source>
</evidence>
<keyword evidence="1" id="KW-0812">Transmembrane</keyword>
<comment type="caution">
    <text evidence="2">The sequence shown here is derived from an EMBL/GenBank/DDBJ whole genome shotgun (WGS) entry which is preliminary data.</text>
</comment>
<keyword evidence="1" id="KW-0472">Membrane</keyword>
<keyword evidence="3" id="KW-1185">Reference proteome</keyword>
<feature type="transmembrane region" description="Helical" evidence="1">
    <location>
        <begin position="309"/>
        <end position="327"/>
    </location>
</feature>
<gene>
    <name evidence="2" type="ORF">HK103_002042</name>
</gene>
<keyword evidence="1" id="KW-1133">Transmembrane helix</keyword>
<dbReference type="AlphaFoldDB" id="A0AAD5UA20"/>
<dbReference type="EMBL" id="JADGKB010000165">
    <property type="protein sequence ID" value="KAJ3251832.1"/>
    <property type="molecule type" value="Genomic_DNA"/>
</dbReference>
<proteinExistence type="predicted"/>
<evidence type="ECO:0000256" key="1">
    <source>
        <dbReference type="SAM" id="Phobius"/>
    </source>
</evidence>
<dbReference type="Proteomes" id="UP001210925">
    <property type="component" value="Unassembled WGS sequence"/>
</dbReference>
<sequence>MFQLRSTLFGLNRDAENFMDELPGTPIPNDKVVTLASTPEYPGSKNTSFQVAIPHQVDLDFFKNQLYGVVEAKFSSKDNIAWTGNGKVGISDYPIAAGSLKFTAEQVYTGIWFSFYGTRESAPNFDEYIENKDYDSLIKAIMNFKSPDNRYFGPNYADVEVYKASNVNGEFNGIVSSQDHRMRYGRYQNGQNYYFNYSPFLNGSFSVTDGGFDGSLRLNLKDIQFHNISEVTASKMDGYSFENYISFDYSVLFKAEEATYDGTFNASQLSFTGNTVGKAAFAGMGGLLNVSIESYHGYYDHNTGFPYEYLLIIPLVLFVAFISFYVFKNRKKYFKYQAVPSDEE</sequence>
<accession>A0AAD5UA20</accession>
<evidence type="ECO:0000313" key="2">
    <source>
        <dbReference type="EMBL" id="KAJ3251832.1"/>
    </source>
</evidence>